<dbReference type="GO" id="GO:0005829">
    <property type="term" value="C:cytosol"/>
    <property type="evidence" value="ECO:0007669"/>
    <property type="project" value="TreeGrafter"/>
</dbReference>
<evidence type="ECO:0000256" key="5">
    <source>
        <dbReference type="ARBA" id="ARBA00060503"/>
    </source>
</evidence>
<protein>
    <recommendedName>
        <fullName evidence="9">Glycerol-3-phosphate dehydrogenase [NAD(+)]</fullName>
        <ecNumber evidence="9">1.1.1.8</ecNumber>
    </recommendedName>
</protein>
<dbReference type="Gene3D" id="3.40.50.720">
    <property type="entry name" value="NAD(P)-binding Rossmann-like Domain"/>
    <property type="match status" value="1"/>
</dbReference>
<dbReference type="NCBIfam" id="NF000942">
    <property type="entry name" value="PRK00094.1-4"/>
    <property type="match status" value="1"/>
</dbReference>
<dbReference type="HAMAP" id="MF_00394">
    <property type="entry name" value="NAD_Glyc3P_dehydrog"/>
    <property type="match status" value="1"/>
</dbReference>
<dbReference type="Pfam" id="PF07479">
    <property type="entry name" value="NAD_Gly3P_dh_C"/>
    <property type="match status" value="1"/>
</dbReference>
<feature type="region of interest" description="Disordered" evidence="10">
    <location>
        <begin position="867"/>
        <end position="888"/>
    </location>
</feature>
<feature type="repeat" description="RCC1" evidence="7">
    <location>
        <begin position="539"/>
        <end position="592"/>
    </location>
</feature>
<dbReference type="OrthoDB" id="10263760at2759"/>
<comment type="similarity">
    <text evidence="1 8">Belongs to the NAD-dependent glycerol-3-phosphate dehydrogenase family.</text>
</comment>
<name>A0A7J6LH94_PERCH</name>
<evidence type="ECO:0000259" key="12">
    <source>
        <dbReference type="Pfam" id="PF01210"/>
    </source>
</evidence>
<dbReference type="Pfam" id="PF00415">
    <property type="entry name" value="RCC1"/>
    <property type="match status" value="1"/>
</dbReference>
<evidence type="ECO:0000256" key="11">
    <source>
        <dbReference type="SAM" id="Phobius"/>
    </source>
</evidence>
<dbReference type="GO" id="GO:0020015">
    <property type="term" value="C:glycosome"/>
    <property type="evidence" value="ECO:0007669"/>
    <property type="project" value="UniProtKB-SubCell"/>
</dbReference>
<feature type="domain" description="Glycerol-3-phosphate dehydrogenase NAD-dependent N-terminal" evidence="12">
    <location>
        <begin position="19"/>
        <end position="199"/>
    </location>
</feature>
<organism evidence="14 15">
    <name type="scientific">Perkinsus chesapeaki</name>
    <name type="common">Clam parasite</name>
    <name type="synonym">Perkinsus andrewsi</name>
    <dbReference type="NCBI Taxonomy" id="330153"/>
    <lineage>
        <taxon>Eukaryota</taxon>
        <taxon>Sar</taxon>
        <taxon>Alveolata</taxon>
        <taxon>Perkinsozoa</taxon>
        <taxon>Perkinsea</taxon>
        <taxon>Perkinsida</taxon>
        <taxon>Perkinsidae</taxon>
        <taxon>Perkinsus</taxon>
    </lineage>
</organism>
<dbReference type="PANTHER" id="PTHR11728">
    <property type="entry name" value="GLYCEROL-3-PHOSPHATE DEHYDROGENASE"/>
    <property type="match status" value="1"/>
</dbReference>
<keyword evidence="11" id="KW-0472">Membrane</keyword>
<comment type="catalytic activity">
    <reaction evidence="4 9">
        <text>sn-glycerol 3-phosphate + NAD(+) = dihydroxyacetone phosphate + NADH + H(+)</text>
        <dbReference type="Rhea" id="RHEA:11092"/>
        <dbReference type="ChEBI" id="CHEBI:15378"/>
        <dbReference type="ChEBI" id="CHEBI:57540"/>
        <dbReference type="ChEBI" id="CHEBI:57597"/>
        <dbReference type="ChEBI" id="CHEBI:57642"/>
        <dbReference type="ChEBI" id="CHEBI:57945"/>
        <dbReference type="EC" id="1.1.1.8"/>
    </reaction>
</comment>
<evidence type="ECO:0000256" key="10">
    <source>
        <dbReference type="SAM" id="MobiDB-lite"/>
    </source>
</evidence>
<evidence type="ECO:0000259" key="13">
    <source>
        <dbReference type="Pfam" id="PF07479"/>
    </source>
</evidence>
<keyword evidence="11" id="KW-0812">Transmembrane</keyword>
<evidence type="ECO:0000256" key="6">
    <source>
        <dbReference type="ARBA" id="ARBA00084116"/>
    </source>
</evidence>
<dbReference type="PROSITE" id="PS00957">
    <property type="entry name" value="NAD_G3PDH"/>
    <property type="match status" value="1"/>
</dbReference>
<feature type="compositionally biased region" description="Polar residues" evidence="10">
    <location>
        <begin position="871"/>
        <end position="887"/>
    </location>
</feature>
<dbReference type="Proteomes" id="UP000591131">
    <property type="component" value="Unassembled WGS sequence"/>
</dbReference>
<gene>
    <name evidence="14" type="ORF">FOL47_008124</name>
</gene>
<feature type="transmembrane region" description="Helical" evidence="11">
    <location>
        <begin position="1234"/>
        <end position="1256"/>
    </location>
</feature>
<comment type="caution">
    <text evidence="14">The sequence shown here is derived from an EMBL/GenBank/DDBJ whole genome shotgun (WGS) entry which is preliminary data.</text>
</comment>
<dbReference type="EC" id="1.1.1.8" evidence="9"/>
<evidence type="ECO:0000256" key="4">
    <source>
        <dbReference type="ARBA" id="ARBA00048683"/>
    </source>
</evidence>
<dbReference type="SUPFAM" id="SSF51735">
    <property type="entry name" value="NAD(P)-binding Rossmann-fold domains"/>
    <property type="match status" value="1"/>
</dbReference>
<feature type="domain" description="Glycerol-3-phosphate dehydrogenase NAD-dependent C-terminal" evidence="13">
    <location>
        <begin position="221"/>
        <end position="361"/>
    </location>
</feature>
<keyword evidence="6" id="KW-0327">Glycosome</keyword>
<evidence type="ECO:0000256" key="2">
    <source>
        <dbReference type="ARBA" id="ARBA00023002"/>
    </source>
</evidence>
<dbReference type="PROSITE" id="PS50012">
    <property type="entry name" value="RCC1_3"/>
    <property type="match status" value="2"/>
</dbReference>
<reference evidence="14 15" key="1">
    <citation type="submission" date="2020-04" db="EMBL/GenBank/DDBJ databases">
        <title>Perkinsus chesapeaki whole genome sequence.</title>
        <authorList>
            <person name="Bogema D.R."/>
        </authorList>
    </citation>
    <scope>NUCLEOTIDE SEQUENCE [LARGE SCALE GENOMIC DNA]</scope>
    <source>
        <strain evidence="14">ATCC PRA-425</strain>
    </source>
</reference>
<dbReference type="InterPro" id="IPR006109">
    <property type="entry name" value="G3P_DH_NAD-dep_C"/>
</dbReference>
<dbReference type="Gene3D" id="1.10.1040.10">
    <property type="entry name" value="N-(1-d-carboxylethyl)-l-norvaline Dehydrogenase, domain 2"/>
    <property type="match status" value="1"/>
</dbReference>
<evidence type="ECO:0000256" key="8">
    <source>
        <dbReference type="RuleBase" id="RU000437"/>
    </source>
</evidence>
<dbReference type="InterPro" id="IPR036291">
    <property type="entry name" value="NAD(P)-bd_dom_sf"/>
</dbReference>
<dbReference type="GO" id="GO:0046168">
    <property type="term" value="P:glycerol-3-phosphate catabolic process"/>
    <property type="evidence" value="ECO:0007669"/>
    <property type="project" value="UniProtKB-UniRule"/>
</dbReference>
<dbReference type="InterPro" id="IPR008927">
    <property type="entry name" value="6-PGluconate_DH-like_C_sf"/>
</dbReference>
<feature type="transmembrane region" description="Helical" evidence="11">
    <location>
        <begin position="1276"/>
        <end position="1302"/>
    </location>
</feature>
<dbReference type="Gene3D" id="2.130.10.30">
    <property type="entry name" value="Regulator of chromosome condensation 1/beta-lactamase-inhibitor protein II"/>
    <property type="match status" value="2"/>
</dbReference>
<evidence type="ECO:0000313" key="14">
    <source>
        <dbReference type="EMBL" id="KAF4658211.1"/>
    </source>
</evidence>
<dbReference type="InterPro" id="IPR006168">
    <property type="entry name" value="G3P_DH_NAD-dep"/>
</dbReference>
<evidence type="ECO:0000313" key="15">
    <source>
        <dbReference type="Proteomes" id="UP000591131"/>
    </source>
</evidence>
<evidence type="ECO:0000256" key="3">
    <source>
        <dbReference type="ARBA" id="ARBA00023027"/>
    </source>
</evidence>
<dbReference type="GO" id="GO:0141152">
    <property type="term" value="F:glycerol-3-phosphate dehydrogenase (NAD+) activity"/>
    <property type="evidence" value="ECO:0007669"/>
    <property type="project" value="UniProtKB-UniRule"/>
</dbReference>
<dbReference type="InterPro" id="IPR009091">
    <property type="entry name" value="RCC1/BLIP-II"/>
</dbReference>
<dbReference type="PANTHER" id="PTHR11728:SF1">
    <property type="entry name" value="GLYCEROL-3-PHOSPHATE DEHYDROGENASE [NAD(+)] 2, CHLOROPLASTIC"/>
    <property type="match status" value="1"/>
</dbReference>
<keyword evidence="11" id="KW-1133">Transmembrane helix</keyword>
<proteinExistence type="inferred from homology"/>
<dbReference type="InterPro" id="IPR013328">
    <property type="entry name" value="6PGD_dom2"/>
</dbReference>
<dbReference type="GO" id="GO:0005975">
    <property type="term" value="P:carbohydrate metabolic process"/>
    <property type="evidence" value="ECO:0007669"/>
    <property type="project" value="InterPro"/>
</dbReference>
<feature type="region of interest" description="Disordered" evidence="10">
    <location>
        <begin position="729"/>
        <end position="761"/>
    </location>
</feature>
<evidence type="ECO:0000256" key="9">
    <source>
        <dbReference type="RuleBase" id="RU361243"/>
    </source>
</evidence>
<dbReference type="SUPFAM" id="SSF48179">
    <property type="entry name" value="6-phosphogluconate dehydrogenase C-terminal domain-like"/>
    <property type="match status" value="1"/>
</dbReference>
<dbReference type="SUPFAM" id="SSF50985">
    <property type="entry name" value="RCC1/BLIP-II"/>
    <property type="match status" value="1"/>
</dbReference>
<keyword evidence="2 8" id="KW-0560">Oxidoreductase</keyword>
<feature type="compositionally biased region" description="Acidic residues" evidence="10">
    <location>
        <begin position="732"/>
        <end position="752"/>
    </location>
</feature>
<dbReference type="FunFam" id="3.40.50.720:FF:000019">
    <property type="entry name" value="Glycerol-3-phosphate dehydrogenase [NAD(P)+]"/>
    <property type="match status" value="1"/>
</dbReference>
<dbReference type="Pfam" id="PF01210">
    <property type="entry name" value="NAD_Gly3P_dh_N"/>
    <property type="match status" value="1"/>
</dbReference>
<dbReference type="GO" id="GO:0051287">
    <property type="term" value="F:NAD binding"/>
    <property type="evidence" value="ECO:0007669"/>
    <property type="project" value="UniProtKB-UniRule"/>
</dbReference>
<dbReference type="NCBIfam" id="NF000940">
    <property type="entry name" value="PRK00094.1-2"/>
    <property type="match status" value="1"/>
</dbReference>
<accession>A0A7J6LH94</accession>
<dbReference type="InterPro" id="IPR011128">
    <property type="entry name" value="G3P_DH_NAD-dep_N"/>
</dbReference>
<dbReference type="PRINTS" id="PR00077">
    <property type="entry name" value="GPDHDRGNASE"/>
</dbReference>
<dbReference type="FunFam" id="1.10.1040.10:FF:000001">
    <property type="entry name" value="Glycerol-3-phosphate dehydrogenase [NAD(P)+]"/>
    <property type="match status" value="1"/>
</dbReference>
<evidence type="ECO:0000256" key="7">
    <source>
        <dbReference type="PROSITE-ProRule" id="PRU00235"/>
    </source>
</evidence>
<feature type="repeat" description="RCC1" evidence="7">
    <location>
        <begin position="593"/>
        <end position="647"/>
    </location>
</feature>
<dbReference type="EMBL" id="JAAPAO010000504">
    <property type="protein sequence ID" value="KAF4658211.1"/>
    <property type="molecule type" value="Genomic_DNA"/>
</dbReference>
<dbReference type="InterPro" id="IPR000408">
    <property type="entry name" value="Reg_chr_condens"/>
</dbReference>
<sequence>MSSPERSDSLVTEAITRAAVIGGGSFGTALALVLARKGCEVSVWARAVTQKKGGYKIVSSNPALAFLGHFMALSPSRVNETRENSKYLPGVKLPDSIQWTTSVEEAVAGVEMVLLVIPTQFLRNFVATHRDILPVGVPIVLCAKGIEVDSCDTPYQIVEDELPGKYSKYLAVLAGPSFAKEMAQNQPTNVTVASKNKEVATRVQNQLSSREANFRVYTSDDFIGCEICGAVKNVLAIASGASTGLGFGNNTRAALICRGLAELNRLARKMGSNSKCMSGLAGVGDLLLTCSSELSRNFTVGYRLAKGETLDEINSSMKSVAEGVATAKSLHTLAAKLDVDMPISGEVYKVLYQGKDIREALMLLQSRPLREELGTGSLTGAIQRPRRALGEIKEDHEVVDTASAAHQTFIVLQSGACLACGSNVTSCMGGAAEGETDAMWPVFKQIPSVPLEWKVKQVACGSDLALGAHTVLVTSTGRVFTLGCAKLCGVGPTDEDVIHTPALITRFVIPWHVAEGKSSIRISSCSAGGACSAVVSTDGTVFTFGALASGRLGYRRPHSGGDYQLRPRAIRLESPAEQVVCGAAHMLSIGVNGRLWAWGENSAGQLGQGHLLDEYSPVRVHHPSHGSAWSPSISACGGSSAAIDRVGRLYLWGHAMVYRGGSGASERYATVATTFGIRKISFPWAWPHQIRGLEGSGARINDAWCTKEGILFRTSEEVLYEWKNQAVRSPEGELESDDDDDEDTTSSEEELPTDFSSVSTPPVPRIVELPFLRHTKVSAGPQHAVAAGHIAHLALAECGRLLLEGRQHLPHADHVLGGIAVHGALLRHRLSAGAYLAAVQPQMEAISHTDEALLDLVEEFRASSAGKKSGIENSSADGDRTGSTTARTESRVEGLIDTVLVDDSEEGNNSSFPEIPDTLRFSSLPSSVVMSFLYFIYTDGLPSLARLDDTAKQLLAHIARCLDLPRLLALVEGDDAGCTSIPRVLSEMLYSPWPEFLDAELPCGPCAVGHTPTTRLRAHMFILAAQGLSPSQFETVPVDFAKAILCFVYTQRLPRSLKFPRGHWVAFAETANALGLYSLAAVASDRVMRQLSDNTWASIAIETEGSRSCKLVHLTALAWGVTEAVVHVRQRMSDLRWFTEPEDLVAVEPRVEKLLGTYASGSGGSTQLGFLRRRRPGLYNELRDSVSRDVKEAIQAESVVMQHVSYYDKLSDTGDTVASESSGPEFRGSIARCLLELIALLTIAGLVISVIRYATTPEAPVWARNASDWLTNYETLVIYSGGPALKVVVNVAVAAATVMYMFKRLSS</sequence>
<evidence type="ECO:0000256" key="1">
    <source>
        <dbReference type="ARBA" id="ARBA00011009"/>
    </source>
</evidence>
<keyword evidence="3 8" id="KW-0520">NAD</keyword>
<keyword evidence="15" id="KW-1185">Reference proteome</keyword>
<comment type="subcellular location">
    <subcellularLocation>
        <location evidence="5">Glycosome</location>
    </subcellularLocation>
</comment>